<dbReference type="InterPro" id="IPR000192">
    <property type="entry name" value="Aminotrans_V_dom"/>
</dbReference>
<dbReference type="Pfam" id="PF00266">
    <property type="entry name" value="Aminotran_5"/>
    <property type="match status" value="1"/>
</dbReference>
<dbReference type="EMBL" id="BRYB01001909">
    <property type="protein sequence ID" value="GMI36185.1"/>
    <property type="molecule type" value="Genomic_DNA"/>
</dbReference>
<sequence length="526" mass="57138">MAPPFIKVMQSLNKTLTSTYNSHKSLVIPGSGSYAMEAVARQFLQPGKMASKPLVIRNGWFSFRWSEIFSTMGMTMDDHTVLYASTVPDAATSEHHYQPHCVDAVVAEILKSKPPVVFAPHVETSTGMMLPDDYIAKVGAACKETGALFVLDCIASGTVWVDMKKLGIDVVISAPQKGWSGPAAVGLAMLSEKATQKMMDGPESSSFVVNLRKWQGIMDLYEKGAFGERNICLIPKSAHGTNPASATMAGFKVVVVDNDADGNCDLVDLTAKMAKHEGKIAAFMITYVGDLVSNYSMLQIQDRLELHPLFQDDVARAFKDVFIKVDADVPLEGEGKGGIDCMYSGTTAVVVLLRDEKLYIANCGDSRAVMAKRNVDGQTVALNLSEDQNPNHPVEQARIEAAGGFVSPPPEPGLSARVWLDPDFTQIGLAMGRSIGDHAVSPVGVIAEPEVTSHDISADDEFMIVASDGVWEFIDSDEAVNIVKRDLHRGAHKACEILIETAKQRWRDEEGDYRDDITAVVVKVQE</sequence>
<protein>
    <recommendedName>
        <fullName evidence="1">PPM-type phosphatase domain-containing protein</fullName>
    </recommendedName>
</protein>
<dbReference type="PANTHER" id="PTHR47992">
    <property type="entry name" value="PROTEIN PHOSPHATASE"/>
    <property type="match status" value="1"/>
</dbReference>
<dbReference type="Proteomes" id="UP001165060">
    <property type="component" value="Unassembled WGS sequence"/>
</dbReference>
<feature type="non-terminal residue" evidence="2">
    <location>
        <position position="526"/>
    </location>
</feature>
<dbReference type="InterPro" id="IPR036457">
    <property type="entry name" value="PPM-type-like_dom_sf"/>
</dbReference>
<reference evidence="2 3" key="1">
    <citation type="journal article" date="2023" name="Commun. Biol.">
        <title>Genome analysis of Parmales, the sister group of diatoms, reveals the evolutionary specialization of diatoms from phago-mixotrophs to photoautotrophs.</title>
        <authorList>
            <person name="Ban H."/>
            <person name="Sato S."/>
            <person name="Yoshikawa S."/>
            <person name="Yamada K."/>
            <person name="Nakamura Y."/>
            <person name="Ichinomiya M."/>
            <person name="Sato N."/>
            <person name="Blanc-Mathieu R."/>
            <person name="Endo H."/>
            <person name="Kuwata A."/>
            <person name="Ogata H."/>
        </authorList>
    </citation>
    <scope>NUCLEOTIDE SEQUENCE [LARGE SCALE GENOMIC DNA]</scope>
</reference>
<dbReference type="CDD" id="cd00143">
    <property type="entry name" value="PP2Cc"/>
    <property type="match status" value="1"/>
</dbReference>
<dbReference type="SUPFAM" id="SSF53383">
    <property type="entry name" value="PLP-dependent transferases"/>
    <property type="match status" value="2"/>
</dbReference>
<dbReference type="InterPro" id="IPR015421">
    <property type="entry name" value="PyrdxlP-dep_Trfase_major"/>
</dbReference>
<proteinExistence type="predicted"/>
<evidence type="ECO:0000313" key="3">
    <source>
        <dbReference type="Proteomes" id="UP001165060"/>
    </source>
</evidence>
<dbReference type="SUPFAM" id="SSF81606">
    <property type="entry name" value="PP2C-like"/>
    <property type="match status" value="1"/>
</dbReference>
<dbReference type="InterPro" id="IPR015655">
    <property type="entry name" value="PP2C"/>
</dbReference>
<feature type="domain" description="PPM-type phosphatase" evidence="1">
    <location>
        <begin position="263"/>
        <end position="524"/>
    </location>
</feature>
<name>A0ABQ6MZE4_9STRA</name>
<dbReference type="PROSITE" id="PS51746">
    <property type="entry name" value="PPM_2"/>
    <property type="match status" value="1"/>
</dbReference>
<dbReference type="InterPro" id="IPR001932">
    <property type="entry name" value="PPM-type_phosphatase-like_dom"/>
</dbReference>
<comment type="caution">
    <text evidence="2">The sequence shown here is derived from an EMBL/GenBank/DDBJ whole genome shotgun (WGS) entry which is preliminary data.</text>
</comment>
<organism evidence="2 3">
    <name type="scientific">Tetraparma gracilis</name>
    <dbReference type="NCBI Taxonomy" id="2962635"/>
    <lineage>
        <taxon>Eukaryota</taxon>
        <taxon>Sar</taxon>
        <taxon>Stramenopiles</taxon>
        <taxon>Ochrophyta</taxon>
        <taxon>Bolidophyceae</taxon>
        <taxon>Parmales</taxon>
        <taxon>Triparmaceae</taxon>
        <taxon>Tetraparma</taxon>
    </lineage>
</organism>
<dbReference type="Gene3D" id="3.60.40.10">
    <property type="entry name" value="PPM-type phosphatase domain"/>
    <property type="match status" value="1"/>
</dbReference>
<gene>
    <name evidence="2" type="ORF">TeGR_g10057</name>
</gene>
<dbReference type="InterPro" id="IPR015424">
    <property type="entry name" value="PyrdxlP-dep_Trfase"/>
</dbReference>
<dbReference type="SMART" id="SM00332">
    <property type="entry name" value="PP2Cc"/>
    <property type="match status" value="1"/>
</dbReference>
<dbReference type="Gene3D" id="3.40.640.10">
    <property type="entry name" value="Type I PLP-dependent aspartate aminotransferase-like (Major domain)"/>
    <property type="match status" value="1"/>
</dbReference>
<dbReference type="Pfam" id="PF00481">
    <property type="entry name" value="PP2C"/>
    <property type="match status" value="1"/>
</dbReference>
<evidence type="ECO:0000259" key="1">
    <source>
        <dbReference type="PROSITE" id="PS51746"/>
    </source>
</evidence>
<evidence type="ECO:0000313" key="2">
    <source>
        <dbReference type="EMBL" id="GMI36185.1"/>
    </source>
</evidence>
<accession>A0ABQ6MZE4</accession>
<keyword evidence="3" id="KW-1185">Reference proteome</keyword>